<evidence type="ECO:0000256" key="2">
    <source>
        <dbReference type="ARBA" id="ARBA00022448"/>
    </source>
</evidence>
<evidence type="ECO:0000256" key="4">
    <source>
        <dbReference type="ARBA" id="ARBA00022737"/>
    </source>
</evidence>
<keyword evidence="2 5" id="KW-0813">Transport</keyword>
<evidence type="ECO:0000256" key="6">
    <source>
        <dbReference type="PIRSR" id="PIRSR005763-1"/>
    </source>
</evidence>
<dbReference type="PIRSF" id="PIRSF005763">
    <property type="entry name" value="Txn_reg_ModE"/>
    <property type="match status" value="1"/>
</dbReference>
<dbReference type="PANTHER" id="PTHR30432">
    <property type="entry name" value="TRANSCRIPTIONAL REGULATOR MODE"/>
    <property type="match status" value="1"/>
</dbReference>
<comment type="caution">
    <text evidence="8">The sequence shown here is derived from an EMBL/GenBank/DDBJ whole genome shotgun (WGS) entry which is preliminary data.</text>
</comment>
<dbReference type="Gene3D" id="1.10.10.10">
    <property type="entry name" value="Winged helix-like DNA-binding domain superfamily/Winged helix DNA-binding domain"/>
    <property type="match status" value="1"/>
</dbReference>
<dbReference type="InterPro" id="IPR036388">
    <property type="entry name" value="WH-like_DNA-bd_sf"/>
</dbReference>
<dbReference type="SUPFAM" id="SSF50331">
    <property type="entry name" value="MOP-like"/>
    <property type="match status" value="1"/>
</dbReference>
<evidence type="ECO:0000313" key="8">
    <source>
        <dbReference type="EMBL" id="OAH95910.1"/>
    </source>
</evidence>
<dbReference type="Proteomes" id="UP000078090">
    <property type="component" value="Unassembled WGS sequence"/>
</dbReference>
<dbReference type="RefSeq" id="WP_064010918.1">
    <property type="nucleotide sequence ID" value="NZ_LUUG01000139.1"/>
</dbReference>
<dbReference type="InterPro" id="IPR051815">
    <property type="entry name" value="Molybdate_resp_trans_reg"/>
</dbReference>
<dbReference type="AlphaFoldDB" id="A0A177LRB4"/>
<gene>
    <name evidence="8" type="ORF">A1332_05160</name>
</gene>
<dbReference type="InterPro" id="IPR004606">
    <property type="entry name" value="Mop_domain"/>
</dbReference>
<comment type="similarity">
    <text evidence="1 5">Belongs to the ModE family.</text>
</comment>
<accession>A0A177LRB4</accession>
<evidence type="ECO:0000256" key="1">
    <source>
        <dbReference type="ARBA" id="ARBA00008110"/>
    </source>
</evidence>
<dbReference type="NCBIfam" id="TIGR00638">
    <property type="entry name" value="Mop"/>
    <property type="match status" value="1"/>
</dbReference>
<evidence type="ECO:0000313" key="9">
    <source>
        <dbReference type="Proteomes" id="UP000078090"/>
    </source>
</evidence>
<organism evidence="8 9">
    <name type="scientific">Methylomonas methanica</name>
    <dbReference type="NCBI Taxonomy" id="421"/>
    <lineage>
        <taxon>Bacteria</taxon>
        <taxon>Pseudomonadati</taxon>
        <taxon>Pseudomonadota</taxon>
        <taxon>Gammaproteobacteria</taxon>
        <taxon>Methylococcales</taxon>
        <taxon>Methylococcaceae</taxon>
        <taxon>Methylomonas</taxon>
    </lineage>
</organism>
<feature type="domain" description="Mop" evidence="7">
    <location>
        <begin position="196"/>
        <end position="262"/>
    </location>
</feature>
<dbReference type="Pfam" id="PF03459">
    <property type="entry name" value="TOBE"/>
    <property type="match status" value="2"/>
</dbReference>
<reference evidence="8 9" key="1">
    <citation type="submission" date="2016-03" db="EMBL/GenBank/DDBJ databases">
        <authorList>
            <person name="Ploux O."/>
        </authorList>
    </citation>
    <scope>NUCLEOTIDE SEQUENCE [LARGE SCALE GENOMIC DNA]</scope>
    <source>
        <strain evidence="8 9">R-45363</strain>
    </source>
</reference>
<keyword evidence="4" id="KW-0677">Repeat</keyword>
<dbReference type="GO" id="GO:0006355">
    <property type="term" value="P:regulation of DNA-templated transcription"/>
    <property type="evidence" value="ECO:0007669"/>
    <property type="project" value="InterPro"/>
</dbReference>
<name>A0A177LRB4_METMH</name>
<dbReference type="EMBL" id="LUUG01000139">
    <property type="protein sequence ID" value="OAH95910.1"/>
    <property type="molecule type" value="Genomic_DNA"/>
</dbReference>
<dbReference type="InterPro" id="IPR005116">
    <property type="entry name" value="Transp-assoc_OB_typ1"/>
</dbReference>
<evidence type="ECO:0000259" key="7">
    <source>
        <dbReference type="PROSITE" id="PS51866"/>
    </source>
</evidence>
<dbReference type="PROSITE" id="PS51866">
    <property type="entry name" value="MOP"/>
    <property type="match status" value="2"/>
</dbReference>
<dbReference type="OrthoDB" id="9800709at2"/>
<dbReference type="PANTHER" id="PTHR30432:SF1">
    <property type="entry name" value="DNA-BINDING TRANSCRIPTIONAL DUAL REGULATOR MODE"/>
    <property type="match status" value="1"/>
</dbReference>
<dbReference type="InterPro" id="IPR008995">
    <property type="entry name" value="Mo/tungstate-bd_C_term_dom"/>
</dbReference>
<evidence type="ECO:0000256" key="5">
    <source>
        <dbReference type="PIRNR" id="PIRNR005763"/>
    </source>
</evidence>
<feature type="domain" description="Mop" evidence="7">
    <location>
        <begin position="123"/>
        <end position="189"/>
    </location>
</feature>
<dbReference type="GO" id="GO:0015689">
    <property type="term" value="P:molybdate ion transport"/>
    <property type="evidence" value="ECO:0007669"/>
    <property type="project" value="UniProtKB-UniRule"/>
</dbReference>
<dbReference type="GO" id="GO:0030151">
    <property type="term" value="F:molybdenum ion binding"/>
    <property type="evidence" value="ECO:0007669"/>
    <property type="project" value="UniProtKB-UniRule"/>
</dbReference>
<proteinExistence type="inferred from homology"/>
<dbReference type="InterPro" id="IPR016462">
    <property type="entry name" value="ModE"/>
</dbReference>
<dbReference type="InterPro" id="IPR036390">
    <property type="entry name" value="WH_DNA-bd_sf"/>
</dbReference>
<sequence>MPEPPWLEGELRLAGILDKRMISLLRAIEQSGSINQAAKQAGLSYKGAWQMIERANNLAPKVLIATATGGSKGGGTTLTAAGLSLLKLFTRLEDQHRALLQQLNQSLIDDPDVMLLLKRQVIKTSARNQLFGTIARINSGAVNAEVFVSLKGGEQVVASVPLTTFVNLKLKIGGDAVVLVNAPDILVLGDDGGLSGLSARNRLAGRVIRIHFDGVDSEVIIQLPSGETIAASITQVSAEALALKPGATATAVFKSNAVILAAAMPAGDR</sequence>
<feature type="region of interest" description="Required for dimer formation and molybdate binding" evidence="6">
    <location>
        <begin position="124"/>
        <end position="132"/>
    </location>
</feature>
<evidence type="ECO:0000256" key="3">
    <source>
        <dbReference type="ARBA" id="ARBA00022505"/>
    </source>
</evidence>
<dbReference type="Gene3D" id="2.40.50.100">
    <property type="match status" value="2"/>
</dbReference>
<keyword evidence="3 5" id="KW-0500">Molybdenum</keyword>
<dbReference type="SUPFAM" id="SSF46785">
    <property type="entry name" value="Winged helix' DNA-binding domain"/>
    <property type="match status" value="1"/>
</dbReference>
<protein>
    <submittedName>
        <fullName evidence="8">Molybdenum-dependent transcriptional regulator</fullName>
    </submittedName>
</protein>